<organism evidence="2 3">
    <name type="scientific">Streptomyces marispadix</name>
    <dbReference type="NCBI Taxonomy" id="2922868"/>
    <lineage>
        <taxon>Bacteria</taxon>
        <taxon>Bacillati</taxon>
        <taxon>Actinomycetota</taxon>
        <taxon>Actinomycetes</taxon>
        <taxon>Kitasatosporales</taxon>
        <taxon>Streptomycetaceae</taxon>
        <taxon>Streptomyces</taxon>
    </lineage>
</organism>
<comment type="caution">
    <text evidence="2">The sequence shown here is derived from an EMBL/GenBank/DDBJ whole genome shotgun (WGS) entry which is preliminary data.</text>
</comment>
<evidence type="ECO:0000313" key="2">
    <source>
        <dbReference type="EMBL" id="MCH6160250.1"/>
    </source>
</evidence>
<gene>
    <name evidence="2" type="ORF">MMA15_07400</name>
</gene>
<dbReference type="RefSeq" id="WP_241058304.1">
    <property type="nucleotide sequence ID" value="NZ_JAKWJU010000002.1"/>
</dbReference>
<dbReference type="Proteomes" id="UP001166784">
    <property type="component" value="Unassembled WGS sequence"/>
</dbReference>
<name>A0ABS9SVF2_9ACTN</name>
<keyword evidence="3" id="KW-1185">Reference proteome</keyword>
<feature type="compositionally biased region" description="Basic residues" evidence="1">
    <location>
        <begin position="44"/>
        <end position="54"/>
    </location>
</feature>
<proteinExistence type="predicted"/>
<evidence type="ECO:0000313" key="3">
    <source>
        <dbReference type="Proteomes" id="UP001166784"/>
    </source>
</evidence>
<feature type="region of interest" description="Disordered" evidence="1">
    <location>
        <begin position="1"/>
        <end position="54"/>
    </location>
</feature>
<evidence type="ECO:0000256" key="1">
    <source>
        <dbReference type="SAM" id="MobiDB-lite"/>
    </source>
</evidence>
<accession>A0ABS9SVF2</accession>
<reference evidence="2" key="1">
    <citation type="submission" date="2022-03" db="EMBL/GenBank/DDBJ databases">
        <authorList>
            <person name="Santos J.D.N."/>
            <person name="Kallscheuer N."/>
            <person name="Jogler C."/>
            <person name="Lage O.M."/>
        </authorList>
    </citation>
    <scope>NUCLEOTIDE SEQUENCE</scope>
    <source>
        <strain evidence="2">M600PL45_2</strain>
    </source>
</reference>
<sequence length="54" mass="5746">MRADLIPSDPAPLLRLYDGEDTEGEPEEYARGGGAAPDKAGTGHVRRRGRALSP</sequence>
<dbReference type="EMBL" id="JAKWJU010000002">
    <property type="protein sequence ID" value="MCH6160250.1"/>
    <property type="molecule type" value="Genomic_DNA"/>
</dbReference>
<protein>
    <submittedName>
        <fullName evidence="2">Uncharacterized protein</fullName>
    </submittedName>
</protein>
<reference evidence="2" key="2">
    <citation type="journal article" date="2023" name="Int. J. Syst. Evol. Microbiol.">
        <title>Streptomyces marispadix sp. nov., isolated from marine beach sediment of the Northern Coast of Portugal.</title>
        <authorList>
            <person name="dos Santos J.D.N."/>
            <person name="Vitorino I.R."/>
            <person name="Kallscheuer N."/>
            <person name="Srivastava A."/>
            <person name="Krautwurst S."/>
            <person name="Marz M."/>
            <person name="Jogler C."/>
            <person name="Lobo Da Cunha A."/>
            <person name="Catita J."/>
            <person name="Goncalves H."/>
            <person name="Gonzalez I."/>
            <person name="Reyes F."/>
            <person name="Lage O.M."/>
        </authorList>
    </citation>
    <scope>NUCLEOTIDE SEQUENCE</scope>
    <source>
        <strain evidence="2">M600PL45_2</strain>
    </source>
</reference>